<evidence type="ECO:0000313" key="7">
    <source>
        <dbReference type="Proteomes" id="UP000562464"/>
    </source>
</evidence>
<evidence type="ECO:0000256" key="5">
    <source>
        <dbReference type="HAMAP-Rule" id="MF_01804"/>
    </source>
</evidence>
<keyword evidence="7" id="KW-1185">Reference proteome</keyword>
<gene>
    <name evidence="5" type="primary">scpB</name>
    <name evidence="6" type="ORF">HNQ37_001347</name>
</gene>
<comment type="caution">
    <text evidence="6">The sequence shown here is derived from an EMBL/GenBank/DDBJ whole genome shotgun (WGS) entry which is preliminary data.</text>
</comment>
<dbReference type="InterPro" id="IPR005234">
    <property type="entry name" value="ScpB_csome_segregation"/>
</dbReference>
<comment type="subunit">
    <text evidence="5">Homodimer. Homodimerization may be required to stabilize the binding of ScpA to the Smc head domains. Component of a cohesin-like complex composed of ScpA, ScpB and the Smc homodimer, in which ScpA and ScpB bind to the head domain of Smc. The presence of the three proteins is required for the association of the complex with DNA.</text>
</comment>
<dbReference type="GO" id="GO:0051301">
    <property type="term" value="P:cell division"/>
    <property type="evidence" value="ECO:0007669"/>
    <property type="project" value="UniProtKB-KW"/>
</dbReference>
<protein>
    <recommendedName>
        <fullName evidence="5">Segregation and condensation protein B</fullName>
    </recommendedName>
</protein>
<evidence type="ECO:0000256" key="3">
    <source>
        <dbReference type="ARBA" id="ARBA00022829"/>
    </source>
</evidence>
<dbReference type="HAMAP" id="MF_01804">
    <property type="entry name" value="ScpB"/>
    <property type="match status" value="1"/>
</dbReference>
<dbReference type="PIRSF" id="PIRSF019345">
    <property type="entry name" value="ScpB"/>
    <property type="match status" value="1"/>
</dbReference>
<comment type="subcellular location">
    <subcellularLocation>
        <location evidence="5">Cytoplasm</location>
    </subcellularLocation>
    <text evidence="5">Associated with two foci at the outer edges of the nucleoid region in young cells, and at four foci within both cell halves in older cells.</text>
</comment>
<dbReference type="InterPro" id="IPR036388">
    <property type="entry name" value="WH-like_DNA-bd_sf"/>
</dbReference>
<keyword evidence="3 5" id="KW-0159">Chromosome partition</keyword>
<evidence type="ECO:0000256" key="4">
    <source>
        <dbReference type="ARBA" id="ARBA00023306"/>
    </source>
</evidence>
<proteinExistence type="inferred from homology"/>
<evidence type="ECO:0000313" key="6">
    <source>
        <dbReference type="EMBL" id="MBB5888447.1"/>
    </source>
</evidence>
<dbReference type="GO" id="GO:0051304">
    <property type="term" value="P:chromosome separation"/>
    <property type="evidence" value="ECO:0007669"/>
    <property type="project" value="InterPro"/>
</dbReference>
<dbReference type="PANTHER" id="PTHR34298:SF2">
    <property type="entry name" value="SEGREGATION AND CONDENSATION PROTEIN B"/>
    <property type="match status" value="1"/>
</dbReference>
<dbReference type="GO" id="GO:0006260">
    <property type="term" value="P:DNA replication"/>
    <property type="evidence" value="ECO:0007669"/>
    <property type="project" value="UniProtKB-UniRule"/>
</dbReference>
<dbReference type="InterPro" id="IPR036390">
    <property type="entry name" value="WH_DNA-bd_sf"/>
</dbReference>
<dbReference type="Gene3D" id="1.10.10.10">
    <property type="entry name" value="Winged helix-like DNA-binding domain superfamily/Winged helix DNA-binding domain"/>
    <property type="match status" value="2"/>
</dbReference>
<organism evidence="6 7">
    <name type="scientific">Lactovum miscens</name>
    <dbReference type="NCBI Taxonomy" id="190387"/>
    <lineage>
        <taxon>Bacteria</taxon>
        <taxon>Bacillati</taxon>
        <taxon>Bacillota</taxon>
        <taxon>Bacilli</taxon>
        <taxon>Lactobacillales</taxon>
        <taxon>Streptococcaceae</taxon>
        <taxon>Lactovum</taxon>
    </lineage>
</organism>
<keyword evidence="4 5" id="KW-0131">Cell cycle</keyword>
<dbReference type="RefSeq" id="WP_221289101.1">
    <property type="nucleotide sequence ID" value="NZ_JACHHV010000025.1"/>
</dbReference>
<evidence type="ECO:0000256" key="2">
    <source>
        <dbReference type="ARBA" id="ARBA00022618"/>
    </source>
</evidence>
<keyword evidence="2 5" id="KW-0132">Cell division</keyword>
<dbReference type="NCBIfam" id="TIGR00281">
    <property type="entry name" value="SMC-Scp complex subunit ScpB"/>
    <property type="match status" value="1"/>
</dbReference>
<dbReference type="AlphaFoldDB" id="A0A841C816"/>
<dbReference type="GO" id="GO:0005737">
    <property type="term" value="C:cytoplasm"/>
    <property type="evidence" value="ECO:0007669"/>
    <property type="project" value="UniProtKB-SubCell"/>
</dbReference>
<name>A0A841C816_9LACT</name>
<keyword evidence="1 5" id="KW-0963">Cytoplasm</keyword>
<evidence type="ECO:0000256" key="1">
    <source>
        <dbReference type="ARBA" id="ARBA00022490"/>
    </source>
</evidence>
<accession>A0A841C816</accession>
<dbReference type="PANTHER" id="PTHR34298">
    <property type="entry name" value="SEGREGATION AND CONDENSATION PROTEIN B"/>
    <property type="match status" value="1"/>
</dbReference>
<dbReference type="EMBL" id="JACHHV010000025">
    <property type="protein sequence ID" value="MBB5888447.1"/>
    <property type="molecule type" value="Genomic_DNA"/>
</dbReference>
<comment type="function">
    <text evidence="5">Participates in chromosomal partition during cell division. May act via the formation of a condensin-like complex containing Smc and ScpA that pull DNA away from mid-cell into both cell halves.</text>
</comment>
<reference evidence="6 7" key="1">
    <citation type="submission" date="2020-08" db="EMBL/GenBank/DDBJ databases">
        <title>Genomic Encyclopedia of Type Strains, Phase IV (KMG-IV): sequencing the most valuable type-strain genomes for metagenomic binning, comparative biology and taxonomic classification.</title>
        <authorList>
            <person name="Goeker M."/>
        </authorList>
    </citation>
    <scope>NUCLEOTIDE SEQUENCE [LARGE SCALE GENOMIC DNA]</scope>
    <source>
        <strain evidence="6 7">DSM 14925</strain>
    </source>
</reference>
<dbReference type="Proteomes" id="UP000562464">
    <property type="component" value="Unassembled WGS sequence"/>
</dbReference>
<dbReference type="SUPFAM" id="SSF46785">
    <property type="entry name" value="Winged helix' DNA-binding domain"/>
    <property type="match status" value="2"/>
</dbReference>
<dbReference type="Pfam" id="PF04079">
    <property type="entry name" value="SMC_ScpB"/>
    <property type="match status" value="1"/>
</dbReference>
<comment type="similarity">
    <text evidence="5">Belongs to the ScpB family.</text>
</comment>
<sequence>MDKINNSAKFEALLFVAGEEGLSLTELSSISNLSLSACQEQILKLNEDYATDKNSAFTIIQTAGRFRLSTKEDLGDLLKTYAKSTINQSLSRSAQDVLAIIAYKQPITRLEIDNYRSVSSSGVLTTLRSLGLIDVVGQVDAPGRPSLYATTDFFLDYLGINTLEDLPAVDEIELQSQDDNVESSLFGNLD</sequence>